<dbReference type="Pfam" id="PF09397">
    <property type="entry name" value="FtsK_gamma"/>
    <property type="match status" value="1"/>
</dbReference>
<dbReference type="SMART" id="SM00843">
    <property type="entry name" value="Ftsk_gamma"/>
    <property type="match status" value="1"/>
</dbReference>
<keyword evidence="4" id="KW-1003">Cell membrane</keyword>
<evidence type="ECO:0000256" key="6">
    <source>
        <dbReference type="ARBA" id="ARBA00022692"/>
    </source>
</evidence>
<dbReference type="Pfam" id="PF01580">
    <property type="entry name" value="FtsK_SpoIIIE"/>
    <property type="match status" value="1"/>
</dbReference>
<keyword evidence="7 16" id="KW-0547">Nucleotide-binding</keyword>
<dbReference type="InterPro" id="IPR036388">
    <property type="entry name" value="WH-like_DNA-bd_sf"/>
</dbReference>
<evidence type="ECO:0000256" key="5">
    <source>
        <dbReference type="ARBA" id="ARBA00022618"/>
    </source>
</evidence>
<dbReference type="SMART" id="SM00382">
    <property type="entry name" value="AAA"/>
    <property type="match status" value="1"/>
</dbReference>
<dbReference type="InterPro" id="IPR036390">
    <property type="entry name" value="WH_DNA-bd_sf"/>
</dbReference>
<comment type="subunit">
    <text evidence="15">Homohexamer. Forms a ring that surrounds DNA.</text>
</comment>
<feature type="binding site" evidence="16">
    <location>
        <begin position="546"/>
        <end position="553"/>
    </location>
    <ligand>
        <name>ATP</name>
        <dbReference type="ChEBI" id="CHEBI:30616"/>
    </ligand>
</feature>
<keyword evidence="9 16" id="KW-0067">ATP-binding</keyword>
<accession>A0A2S0NER3</accession>
<dbReference type="InterPro" id="IPR003593">
    <property type="entry name" value="AAA+_ATPase"/>
</dbReference>
<dbReference type="GO" id="GO:0005524">
    <property type="term" value="F:ATP binding"/>
    <property type="evidence" value="ECO:0007669"/>
    <property type="project" value="UniProtKB-UniRule"/>
</dbReference>
<evidence type="ECO:0000256" key="18">
    <source>
        <dbReference type="SAM" id="Phobius"/>
    </source>
</evidence>
<keyword evidence="5 20" id="KW-0132">Cell division</keyword>
<dbReference type="Gene3D" id="3.30.980.40">
    <property type="match status" value="1"/>
</dbReference>
<dbReference type="InterPro" id="IPR050206">
    <property type="entry name" value="FtsK/SpoIIIE/SftA"/>
</dbReference>
<evidence type="ECO:0000256" key="1">
    <source>
        <dbReference type="ARBA" id="ARBA00004651"/>
    </source>
</evidence>
<evidence type="ECO:0000256" key="4">
    <source>
        <dbReference type="ARBA" id="ARBA00022475"/>
    </source>
</evidence>
<keyword evidence="6 18" id="KW-0812">Transmembrane</keyword>
<proteinExistence type="inferred from homology"/>
<evidence type="ECO:0000256" key="10">
    <source>
        <dbReference type="ARBA" id="ARBA00022989"/>
    </source>
</evidence>
<dbReference type="InterPro" id="IPR018541">
    <property type="entry name" value="Ftsk_gamma"/>
</dbReference>
<dbReference type="SUPFAM" id="SSF46785">
    <property type="entry name" value="Winged helix' DNA-binding domain"/>
    <property type="match status" value="1"/>
</dbReference>
<keyword evidence="13" id="KW-0131">Cell cycle</keyword>
<feature type="compositionally biased region" description="Basic and acidic residues" evidence="17">
    <location>
        <begin position="295"/>
        <end position="309"/>
    </location>
</feature>
<dbReference type="EMBL" id="CP027668">
    <property type="protein sequence ID" value="AVO46642.1"/>
    <property type="molecule type" value="Genomic_DNA"/>
</dbReference>
<gene>
    <name evidence="20" type="ORF">C6569_17125</name>
</gene>
<feature type="transmembrane region" description="Helical" evidence="18">
    <location>
        <begin position="135"/>
        <end position="157"/>
    </location>
</feature>
<keyword evidence="21" id="KW-1185">Reference proteome</keyword>
<dbReference type="OrthoDB" id="9807790at2"/>
<evidence type="ECO:0000256" key="14">
    <source>
        <dbReference type="ARBA" id="ARBA00024784"/>
    </source>
</evidence>
<dbReference type="KEGG" id="phr:C6569_17125"/>
<dbReference type="SUPFAM" id="SSF52540">
    <property type="entry name" value="P-loop containing nucleoside triphosphate hydrolases"/>
    <property type="match status" value="1"/>
</dbReference>
<dbReference type="CDD" id="cd01127">
    <property type="entry name" value="TrwB_TraG_TraD_VirD4"/>
    <property type="match status" value="1"/>
</dbReference>
<dbReference type="PANTHER" id="PTHR22683:SF41">
    <property type="entry name" value="DNA TRANSLOCASE FTSK"/>
    <property type="match status" value="1"/>
</dbReference>
<comment type="similarity">
    <text evidence="2">Belongs to the FtsK/SpoIIIE/SftA family.</text>
</comment>
<evidence type="ECO:0000259" key="19">
    <source>
        <dbReference type="PROSITE" id="PS50901"/>
    </source>
</evidence>
<dbReference type="GO" id="GO:0051301">
    <property type="term" value="P:cell division"/>
    <property type="evidence" value="ECO:0007669"/>
    <property type="project" value="UniProtKB-KW"/>
</dbReference>
<protein>
    <recommendedName>
        <fullName evidence="3">DNA translocase FtsK</fullName>
    </recommendedName>
</protein>
<dbReference type="PANTHER" id="PTHR22683">
    <property type="entry name" value="SPORULATION PROTEIN RELATED"/>
    <property type="match status" value="1"/>
</dbReference>
<dbReference type="Gene3D" id="3.40.50.300">
    <property type="entry name" value="P-loop containing nucleotide triphosphate hydrolases"/>
    <property type="match status" value="1"/>
</dbReference>
<dbReference type="InterPro" id="IPR002543">
    <property type="entry name" value="FtsK_dom"/>
</dbReference>
<feature type="region of interest" description="Disordered" evidence="17">
    <location>
        <begin position="283"/>
        <end position="410"/>
    </location>
</feature>
<feature type="transmembrane region" description="Helical" evidence="18">
    <location>
        <begin position="70"/>
        <end position="98"/>
    </location>
</feature>
<feature type="transmembrane region" description="Helical" evidence="18">
    <location>
        <begin position="28"/>
        <end position="50"/>
    </location>
</feature>
<comment type="subcellular location">
    <subcellularLocation>
        <location evidence="1">Cell membrane</location>
        <topology evidence="1">Multi-pass membrane protein</topology>
    </subcellularLocation>
</comment>
<dbReference type="InterPro" id="IPR041027">
    <property type="entry name" value="FtsK_alpha"/>
</dbReference>
<evidence type="ECO:0000256" key="7">
    <source>
        <dbReference type="ARBA" id="ARBA00022741"/>
    </source>
</evidence>
<dbReference type="AlphaFoldDB" id="A0A2S0NER3"/>
<dbReference type="Pfam" id="PF17854">
    <property type="entry name" value="FtsK_alpha"/>
    <property type="match status" value="1"/>
</dbReference>
<feature type="domain" description="FtsK" evidence="19">
    <location>
        <begin position="529"/>
        <end position="748"/>
    </location>
</feature>
<evidence type="ECO:0000256" key="16">
    <source>
        <dbReference type="PROSITE-ProRule" id="PRU00289"/>
    </source>
</evidence>
<dbReference type="PROSITE" id="PS50901">
    <property type="entry name" value="FTSK"/>
    <property type="match status" value="1"/>
</dbReference>
<evidence type="ECO:0000313" key="21">
    <source>
        <dbReference type="Proteomes" id="UP000237889"/>
    </source>
</evidence>
<dbReference type="GO" id="GO:0007059">
    <property type="term" value="P:chromosome segregation"/>
    <property type="evidence" value="ECO:0007669"/>
    <property type="project" value="UniProtKB-KW"/>
</dbReference>
<comment type="function">
    <text evidence="14">Essential cell division protein that coordinates cell division and chromosome segregation. The N-terminus is involved in assembly of the cell-division machinery. The C-terminus functions as a DNA motor that moves dsDNA in an ATP-dependent manner towards the dif recombination site, which is located within the replication terminus region. Translocation stops specifically at Xer-dif sites, where FtsK interacts with the Xer recombinase, allowing activation of chromosome unlinking by recombination. FtsK orienting polar sequences (KOPS) guide the direction of DNA translocation. FtsK can remove proteins from DNA as it translocates, but translocation stops specifically at XerCD-dif site, thereby preventing removal of XerC and XerD from dif.</text>
</comment>
<sequence length="897" mass="95169">MAVVRRHTGPSLVPDGLGGAMRRQLRRLAGLGVLAAVFVAAVAMLTWTAGDPSLSHATNAPVKNWVGRPGAILADLLMQLFGLAAIALLAVAAIWGWLMLRARPFDREGLRVPLGIGAAMVLAVAASLLPSPSGWPLPTGIGGVIGDGGLTVLSALFGRPTGLARYLAMAVAGGIGLLLFAAAVGRIIRPEPETLAEEIDRVAPKARRPAEEDREPGFVGGMVSSAVGAVAHGMLSTRARLARMVAEAPQTARAAAGAPPTEAAAPAGAGLAARAKAFFTEPDDDVLPAKKTSGIRREPVIEAAPDRQPRTYHAPLAGRPASEEPVPLPVAAPRIAPAQEPEEEDDEPPLPSDLGPKPAAGPRIHAPAPAPRPAAVQQKLPLPPPDGADDSYELPPLDLLTEPKPSERDASMSMEVLQDNAATLASVLDDFGVRGEIINVRPGPVVTLYELEPAPGTRSNRVIGLADDIARSMSAISARVALVAGRNAIGIELPNAKRENVLLREMLASQDFITAKEKLPIALGKTIGGDPVIADLAKMPHLLVAGTTGSGKSVAINTMILSLLYRLRPDQCRLIMVDPKMLELSIYDGIPHLLTPVVTDPKKAVVALKWAVREMEERYKKMSKLGVRNIDGFNARMAQAKAKGEVLTRTVQTGFDRETGEAIYEQEEMGLEPIPYIVVIVDEMADLMMVAGKEIEGAIQRLAQMARAAGIHLIMATQRPSVDVITGTIKANFPTRISFQVTSKIDSRTILGEQGAEQLLGRGDMLYMAGGGRISRVHGPFVSDEEVERIVGHLKMQGAPDYLDAVTTDDEDGMEGDGDDGAVFDKGAFGEEPADLYDKAVQVVLRDKKASTSYIQRRLQIGYNRAASLIERMEREGLVGPANHAGKREILVPEAAD</sequence>
<organism evidence="20 21">
    <name type="scientific">Phreatobacter cathodiphilus</name>
    <dbReference type="NCBI Taxonomy" id="1868589"/>
    <lineage>
        <taxon>Bacteria</taxon>
        <taxon>Pseudomonadati</taxon>
        <taxon>Pseudomonadota</taxon>
        <taxon>Alphaproteobacteria</taxon>
        <taxon>Hyphomicrobiales</taxon>
        <taxon>Phreatobacteraceae</taxon>
        <taxon>Phreatobacter</taxon>
    </lineage>
</organism>
<dbReference type="Proteomes" id="UP000237889">
    <property type="component" value="Chromosome"/>
</dbReference>
<dbReference type="GO" id="GO:0003677">
    <property type="term" value="F:DNA binding"/>
    <property type="evidence" value="ECO:0007669"/>
    <property type="project" value="UniProtKB-KW"/>
</dbReference>
<evidence type="ECO:0000256" key="2">
    <source>
        <dbReference type="ARBA" id="ARBA00006474"/>
    </source>
</evidence>
<evidence type="ECO:0000256" key="13">
    <source>
        <dbReference type="ARBA" id="ARBA00023306"/>
    </source>
</evidence>
<dbReference type="Pfam" id="PF13491">
    <property type="entry name" value="FtsK_4TM"/>
    <property type="match status" value="1"/>
</dbReference>
<keyword evidence="12 18" id="KW-0472">Membrane</keyword>
<keyword evidence="11" id="KW-0238">DNA-binding</keyword>
<keyword evidence="10 18" id="KW-1133">Transmembrane helix</keyword>
<dbReference type="InterPro" id="IPR025199">
    <property type="entry name" value="FtsK_4TM"/>
</dbReference>
<dbReference type="Gene3D" id="1.10.10.10">
    <property type="entry name" value="Winged helix-like DNA-binding domain superfamily/Winged helix DNA-binding domain"/>
    <property type="match status" value="1"/>
</dbReference>
<keyword evidence="8" id="KW-0159">Chromosome partition</keyword>
<dbReference type="GO" id="GO:0005886">
    <property type="term" value="C:plasma membrane"/>
    <property type="evidence" value="ECO:0007669"/>
    <property type="project" value="UniProtKB-SubCell"/>
</dbReference>
<reference evidence="20 21" key="1">
    <citation type="submission" date="2018-03" db="EMBL/GenBank/DDBJ databases">
        <title>Genome sequencing of Phreatobacter sp.</title>
        <authorList>
            <person name="Kim S.-J."/>
            <person name="Heo J."/>
            <person name="Kwon S.-W."/>
        </authorList>
    </citation>
    <scope>NUCLEOTIDE SEQUENCE [LARGE SCALE GENOMIC DNA]</scope>
    <source>
        <strain evidence="20 21">S-12</strain>
    </source>
</reference>
<evidence type="ECO:0000256" key="3">
    <source>
        <dbReference type="ARBA" id="ARBA00020887"/>
    </source>
</evidence>
<evidence type="ECO:0000256" key="9">
    <source>
        <dbReference type="ARBA" id="ARBA00022840"/>
    </source>
</evidence>
<evidence type="ECO:0000256" key="17">
    <source>
        <dbReference type="SAM" id="MobiDB-lite"/>
    </source>
</evidence>
<evidence type="ECO:0000256" key="12">
    <source>
        <dbReference type="ARBA" id="ARBA00023136"/>
    </source>
</evidence>
<feature type="transmembrane region" description="Helical" evidence="18">
    <location>
        <begin position="110"/>
        <end position="129"/>
    </location>
</feature>
<evidence type="ECO:0000256" key="8">
    <source>
        <dbReference type="ARBA" id="ARBA00022829"/>
    </source>
</evidence>
<name>A0A2S0NER3_9HYPH</name>
<feature type="transmembrane region" description="Helical" evidence="18">
    <location>
        <begin position="166"/>
        <end position="188"/>
    </location>
</feature>
<dbReference type="RefSeq" id="WP_106750012.1">
    <property type="nucleotide sequence ID" value="NZ_CP027668.1"/>
</dbReference>
<dbReference type="InterPro" id="IPR027417">
    <property type="entry name" value="P-loop_NTPase"/>
</dbReference>
<evidence type="ECO:0000256" key="11">
    <source>
        <dbReference type="ARBA" id="ARBA00023125"/>
    </source>
</evidence>
<evidence type="ECO:0000256" key="15">
    <source>
        <dbReference type="ARBA" id="ARBA00025923"/>
    </source>
</evidence>
<feature type="compositionally biased region" description="Low complexity" evidence="17">
    <location>
        <begin position="352"/>
        <end position="367"/>
    </location>
</feature>
<evidence type="ECO:0000313" key="20">
    <source>
        <dbReference type="EMBL" id="AVO46642.1"/>
    </source>
</evidence>